<feature type="compositionally biased region" description="Low complexity" evidence="6">
    <location>
        <begin position="550"/>
        <end position="566"/>
    </location>
</feature>
<evidence type="ECO:0000313" key="9">
    <source>
        <dbReference type="EMBL" id="KAH7510924.1"/>
    </source>
</evidence>
<evidence type="ECO:0000256" key="4">
    <source>
        <dbReference type="ARBA" id="ARBA00023163"/>
    </source>
</evidence>
<proteinExistence type="inferred from homology"/>
<feature type="compositionally biased region" description="Low complexity" evidence="6">
    <location>
        <begin position="37"/>
        <end position="58"/>
    </location>
</feature>
<feature type="transmembrane region" description="Helical" evidence="7">
    <location>
        <begin position="908"/>
        <end position="928"/>
    </location>
</feature>
<dbReference type="GO" id="GO:0003677">
    <property type="term" value="F:DNA binding"/>
    <property type="evidence" value="ECO:0007669"/>
    <property type="project" value="TreeGrafter"/>
</dbReference>
<dbReference type="GO" id="GO:0005669">
    <property type="term" value="C:transcription factor TFIID complex"/>
    <property type="evidence" value="ECO:0007669"/>
    <property type="project" value="InterPro"/>
</dbReference>
<feature type="compositionally biased region" description="Polar residues" evidence="6">
    <location>
        <begin position="591"/>
        <end position="602"/>
    </location>
</feature>
<name>A0A978U8W7_ZIZJJ</name>
<feature type="domain" description="RST" evidence="8">
    <location>
        <begin position="180"/>
        <end position="251"/>
    </location>
</feature>
<sequence>MDPSIMKKLLEDDEDESMHSGADVEAFQAALNRDIGGDASASQPSDSDSGSNNASSHSLPPPLQMASRDANTDSPIQKDQKSTQQQDNFSDKDLKQQHGSITDNLQQHNSAPQESNHFPFPPKQSQGDRQQGQIERNPIQIPQTAGTQITGKTPDSESQYLKLQKMSNQQATVSEQPSNPTNRGKQVPFGMLLPVLLPQLDKDKGMQLQILFGKLKSNEISKDAFVRLIRGVVGDQVLKLAVLKVQSQQASSKQYSSASQTSVRQQSPGMPAVSGGATQFSDPRSFAHLHQKGANSPAEVSQNPSAAVQVQTDSSHQVLENNVQISREADRQSDSHGIQVNQMPSSSMVAANQERERSSAPMQGLNKQQQQHLHYPQTSFSMYGGTAGSYHPFSGTNVNTSTLSIKPQPPHDSQIRQIPQHQNMSSAQVGGEAQGVNIMSVPKLERQNSLSDPSRMHSGSLSHFASNPTLQQNPASWQSSSNKEQTAGSLSSMAYVKHEPIDQATDQQQKPLLANPQGLLSVSATQVEQGNASPGTSKDESLEKQPSRMGFSTSTNVVTSSSGGMVPPNSVSSSMTMQLDSNVPVGPRVPSGTNPAGINNRTPPKKPSVGQKKPLEALGSSPPPPSKKQKVSGTLLDQSIEQLNDVTAVSGVNLREEEEQLFSGPKEDSRVSEASRKLYFHMYMLVVPDFMSAKEKPSTELVGICTFVCGSGQMRFEKHKQRCRAVFVTGEKLARVDVEKTRHRTITTSDTRLQITTMNRKAREEWEKKQAEAEKLRKLNEPEGNNAVDGEKEKDDGRSKSFKANKEEDDKMRTTAANVAARAAVGGDDMLSKWQLMAEQARQKREGGTDAASGSQPNKDVNRKPISTSGKTTKDNQETEKSSSTAPFSAPVGQFLLIIADIPFNKTLLRGVLPSSLFLLSILFVGLFRAVRKFGRNQVIVPHTRVARSISIKDVIAVLEREPQMSKSTLVYRLYEKIATGE</sequence>
<dbReference type="InterPro" id="IPR022003">
    <property type="entry name" value="RST"/>
</dbReference>
<protein>
    <recommendedName>
        <fullName evidence="8">RST domain-containing protein</fullName>
    </recommendedName>
</protein>
<keyword evidence="4" id="KW-0804">Transcription</keyword>
<feature type="compositionally biased region" description="Basic and acidic residues" evidence="6">
    <location>
        <begin position="789"/>
        <end position="813"/>
    </location>
</feature>
<dbReference type="InterPro" id="IPR007900">
    <property type="entry name" value="TAF4_C"/>
</dbReference>
<feature type="compositionally biased region" description="Polar residues" evidence="6">
    <location>
        <begin position="526"/>
        <end position="536"/>
    </location>
</feature>
<dbReference type="EMBL" id="JAEACU010000267">
    <property type="protein sequence ID" value="KAH7510924.1"/>
    <property type="molecule type" value="Genomic_DNA"/>
</dbReference>
<gene>
    <name evidence="9" type="ORF">FEM48_ZijujUnG0065400</name>
</gene>
<evidence type="ECO:0000256" key="1">
    <source>
        <dbReference type="ARBA" id="ARBA00004123"/>
    </source>
</evidence>
<evidence type="ECO:0000313" key="10">
    <source>
        <dbReference type="Proteomes" id="UP000813462"/>
    </source>
</evidence>
<dbReference type="PROSITE" id="PS51879">
    <property type="entry name" value="RST"/>
    <property type="match status" value="1"/>
</dbReference>
<dbReference type="GO" id="GO:0006367">
    <property type="term" value="P:transcription initiation at RNA polymerase II promoter"/>
    <property type="evidence" value="ECO:0007669"/>
    <property type="project" value="TreeGrafter"/>
</dbReference>
<feature type="compositionally biased region" description="Polar residues" evidence="6">
    <location>
        <begin position="569"/>
        <end position="581"/>
    </location>
</feature>
<evidence type="ECO:0000259" key="8">
    <source>
        <dbReference type="PROSITE" id="PS51879"/>
    </source>
</evidence>
<evidence type="ECO:0000256" key="6">
    <source>
        <dbReference type="SAM" id="MobiDB-lite"/>
    </source>
</evidence>
<keyword evidence="7" id="KW-0812">Transmembrane</keyword>
<feature type="compositionally biased region" description="Polar residues" evidence="6">
    <location>
        <begin position="852"/>
        <end position="871"/>
    </location>
</feature>
<feature type="region of interest" description="Disordered" evidence="6">
    <location>
        <begin position="838"/>
        <end position="886"/>
    </location>
</feature>
<dbReference type="Pfam" id="PF05236">
    <property type="entry name" value="TAF4"/>
    <property type="match status" value="1"/>
</dbReference>
<feature type="region of interest" description="Disordered" evidence="6">
    <location>
        <begin position="526"/>
        <end position="633"/>
    </location>
</feature>
<dbReference type="GO" id="GO:0016251">
    <property type="term" value="F:RNA polymerase II general transcription initiation factor activity"/>
    <property type="evidence" value="ECO:0007669"/>
    <property type="project" value="TreeGrafter"/>
</dbReference>
<comment type="caution">
    <text evidence="9">The sequence shown here is derived from an EMBL/GenBank/DDBJ whole genome shotgun (WGS) entry which is preliminary data.</text>
</comment>
<feature type="region of interest" description="Disordered" evidence="6">
    <location>
        <begin position="326"/>
        <end position="359"/>
    </location>
</feature>
<feature type="compositionally biased region" description="Low complexity" evidence="6">
    <location>
        <begin position="251"/>
        <end position="262"/>
    </location>
</feature>
<accession>A0A978U8W7</accession>
<feature type="region of interest" description="Disordered" evidence="6">
    <location>
        <begin position="446"/>
        <end position="491"/>
    </location>
</feature>
<dbReference type="InterPro" id="IPR045144">
    <property type="entry name" value="TAF4"/>
</dbReference>
<evidence type="ECO:0000256" key="7">
    <source>
        <dbReference type="SAM" id="Phobius"/>
    </source>
</evidence>
<dbReference type="PANTHER" id="PTHR15138:SF14">
    <property type="entry name" value="TRANSCRIPTION INITIATION FACTOR TFIID SUBUNIT 4"/>
    <property type="match status" value="1"/>
</dbReference>
<dbReference type="PANTHER" id="PTHR15138">
    <property type="entry name" value="TRANSCRIPTION INITIATION FACTOR TFIID SUBUNIT 4"/>
    <property type="match status" value="1"/>
</dbReference>
<dbReference type="AlphaFoldDB" id="A0A978U8W7"/>
<feature type="compositionally biased region" description="Polar residues" evidence="6">
    <location>
        <begin position="335"/>
        <end position="350"/>
    </location>
</feature>
<comment type="subcellular location">
    <subcellularLocation>
        <location evidence="1">Nucleus</location>
    </subcellularLocation>
</comment>
<feature type="compositionally biased region" description="Polar residues" evidence="6">
    <location>
        <begin position="97"/>
        <end position="116"/>
    </location>
</feature>
<feature type="compositionally biased region" description="Polar residues" evidence="6">
    <location>
        <begin position="298"/>
        <end position="314"/>
    </location>
</feature>
<feature type="region of interest" description="Disordered" evidence="6">
    <location>
        <begin position="1"/>
        <end position="186"/>
    </location>
</feature>
<feature type="compositionally biased region" description="Basic and acidic residues" evidence="6">
    <location>
        <begin position="872"/>
        <end position="881"/>
    </location>
</feature>
<evidence type="ECO:0000256" key="2">
    <source>
        <dbReference type="ARBA" id="ARBA00006178"/>
    </source>
</evidence>
<keyword evidence="3" id="KW-0805">Transcription regulation</keyword>
<evidence type="ECO:0000256" key="3">
    <source>
        <dbReference type="ARBA" id="ARBA00023015"/>
    </source>
</evidence>
<keyword evidence="7" id="KW-1133">Transmembrane helix</keyword>
<comment type="similarity">
    <text evidence="2">Belongs to the TAF4 family.</text>
</comment>
<feature type="compositionally biased region" description="Polar residues" evidence="6">
    <location>
        <begin position="123"/>
        <end position="184"/>
    </location>
</feature>
<dbReference type="Proteomes" id="UP000813462">
    <property type="component" value="Unassembled WGS sequence"/>
</dbReference>
<evidence type="ECO:0000256" key="5">
    <source>
        <dbReference type="ARBA" id="ARBA00023242"/>
    </source>
</evidence>
<organism evidence="9 10">
    <name type="scientific">Ziziphus jujuba var. spinosa</name>
    <dbReference type="NCBI Taxonomy" id="714518"/>
    <lineage>
        <taxon>Eukaryota</taxon>
        <taxon>Viridiplantae</taxon>
        <taxon>Streptophyta</taxon>
        <taxon>Embryophyta</taxon>
        <taxon>Tracheophyta</taxon>
        <taxon>Spermatophyta</taxon>
        <taxon>Magnoliopsida</taxon>
        <taxon>eudicotyledons</taxon>
        <taxon>Gunneridae</taxon>
        <taxon>Pentapetalae</taxon>
        <taxon>rosids</taxon>
        <taxon>fabids</taxon>
        <taxon>Rosales</taxon>
        <taxon>Rhamnaceae</taxon>
        <taxon>Paliureae</taxon>
        <taxon>Ziziphus</taxon>
    </lineage>
</organism>
<feature type="region of interest" description="Disordered" evidence="6">
    <location>
        <begin position="771"/>
        <end position="814"/>
    </location>
</feature>
<feature type="region of interest" description="Disordered" evidence="6">
    <location>
        <begin position="251"/>
        <end position="314"/>
    </location>
</feature>
<keyword evidence="7" id="KW-0472">Membrane</keyword>
<reference evidence="9" key="1">
    <citation type="journal article" date="2021" name="Front. Plant Sci.">
        <title>Chromosome-Scale Genome Assembly for Chinese Sour Jujube and Insights Into Its Genome Evolution and Domestication Signature.</title>
        <authorList>
            <person name="Shen L.-Y."/>
            <person name="Luo H."/>
            <person name="Wang X.-L."/>
            <person name="Wang X.-M."/>
            <person name="Qiu X.-J."/>
            <person name="Liu H."/>
            <person name="Zhou S.-S."/>
            <person name="Jia K.-H."/>
            <person name="Nie S."/>
            <person name="Bao Y.-T."/>
            <person name="Zhang R.-G."/>
            <person name="Yun Q.-Z."/>
            <person name="Chai Y.-H."/>
            <person name="Lu J.-Y."/>
            <person name="Li Y."/>
            <person name="Zhao S.-W."/>
            <person name="Mao J.-F."/>
            <person name="Jia S.-G."/>
            <person name="Mao Y.-M."/>
        </authorList>
    </citation>
    <scope>NUCLEOTIDE SEQUENCE</scope>
    <source>
        <strain evidence="9">AT0</strain>
        <tissue evidence="9">Leaf</tissue>
    </source>
</reference>
<feature type="compositionally biased region" description="Polar residues" evidence="6">
    <location>
        <begin position="447"/>
        <end position="491"/>
    </location>
</feature>
<feature type="compositionally biased region" description="Basic and acidic residues" evidence="6">
    <location>
        <begin position="537"/>
        <end position="546"/>
    </location>
</feature>
<feature type="compositionally biased region" description="Basic and acidic residues" evidence="6">
    <location>
        <begin position="771"/>
        <end position="781"/>
    </location>
</feature>
<dbReference type="Pfam" id="PF12174">
    <property type="entry name" value="RST"/>
    <property type="match status" value="1"/>
</dbReference>
<keyword evidence="5" id="KW-0539">Nucleus</keyword>